<dbReference type="eggNOG" id="COG3489">
    <property type="taxonomic scope" value="Bacteria"/>
</dbReference>
<name>A0A090QPU1_9GAMM</name>
<dbReference type="Proteomes" id="UP000029227">
    <property type="component" value="Unassembled WGS sequence"/>
</dbReference>
<evidence type="ECO:0000313" key="5">
    <source>
        <dbReference type="Proteomes" id="UP000029227"/>
    </source>
</evidence>
<comment type="subcellular location">
    <subcellularLocation>
        <location evidence="1">Cell envelope</location>
    </subcellularLocation>
</comment>
<evidence type="ECO:0000313" key="4">
    <source>
        <dbReference type="EMBL" id="GAL05195.1"/>
    </source>
</evidence>
<proteinExistence type="predicted"/>
<evidence type="ECO:0000256" key="2">
    <source>
        <dbReference type="ARBA" id="ARBA00022729"/>
    </source>
</evidence>
<reference evidence="4 5" key="1">
    <citation type="journal article" date="2014" name="Genome Announc.">
        <title>Draft Genome Sequences of Two Vibrionaceae Species, Vibrio ponticus C121 and Photobacterium aphoticum C119, Isolated as Coral Reef Microbiota.</title>
        <authorList>
            <person name="Al-saari N."/>
            <person name="Meirelles P.M."/>
            <person name="Mino S."/>
            <person name="Suda W."/>
            <person name="Oshima K."/>
            <person name="Hattori M."/>
            <person name="Ohkuma M."/>
            <person name="Thompson F.L."/>
            <person name="Gomez-Gil B."/>
            <person name="Sawabe T."/>
            <person name="Sawabe T."/>
        </authorList>
    </citation>
    <scope>NUCLEOTIDE SEQUENCE [LARGE SCALE GENOMIC DNA]</scope>
    <source>
        <strain evidence="4 5">JCM 19237</strain>
    </source>
</reference>
<dbReference type="CDD" id="cd14659">
    <property type="entry name" value="Imelysin-like_IPPA"/>
    <property type="match status" value="1"/>
</dbReference>
<dbReference type="InterPro" id="IPR038352">
    <property type="entry name" value="Imelysin_sf"/>
</dbReference>
<feature type="domain" description="Imelysin-like" evidence="3">
    <location>
        <begin position="8"/>
        <end position="287"/>
    </location>
</feature>
<evidence type="ECO:0000256" key="1">
    <source>
        <dbReference type="ARBA" id="ARBA00004196"/>
    </source>
</evidence>
<dbReference type="AlphaFoldDB" id="A0A090QPU1"/>
<dbReference type="Pfam" id="PF09375">
    <property type="entry name" value="Peptidase_M75"/>
    <property type="match status" value="1"/>
</dbReference>
<comment type="caution">
    <text evidence="4">The sequence shown here is derived from an EMBL/GenBank/DDBJ whole genome shotgun (WGS) entry which is preliminary data.</text>
</comment>
<accession>A0A090QPU1</accession>
<keyword evidence="2" id="KW-0732">Signal</keyword>
<sequence>MMWQQSQQGAAAFATASQHLSDAMTHYCQPEPVSKARQAERLIPVQQAWQQAMNAWMILQGRDKGAESALALSWHIQFWPDKKNTVGRQLMQWLKQDKAWQIDDLQDASVAVQGLGALEWFLYAHQDVLMTPQGCQFASAIGEHLAQTGQALNQAWTSNPWASVPAPMVLGEYVGALNNQLDRSMKKLTAPLGKPGRPKPYQAEAWRSGSSLMHLKASVVAMQQWYLMENVGLDALLRTRGESALADRIANQFVDLLSRWPTEPSMGALLSTPEGYRRLLMLFNGLEYIQFALQDDVAPALGIVMGFNATDGD</sequence>
<gene>
    <name evidence="4" type="ORF">JCM19237_3578</name>
</gene>
<dbReference type="InterPro" id="IPR018976">
    <property type="entry name" value="Imelysin-like"/>
</dbReference>
<dbReference type="STRING" id="754436.JCM19237_3578"/>
<organism evidence="4 5">
    <name type="scientific">Photobacterium aphoticum</name>
    <dbReference type="NCBI Taxonomy" id="754436"/>
    <lineage>
        <taxon>Bacteria</taxon>
        <taxon>Pseudomonadati</taxon>
        <taxon>Pseudomonadota</taxon>
        <taxon>Gammaproteobacteria</taxon>
        <taxon>Vibrionales</taxon>
        <taxon>Vibrionaceae</taxon>
        <taxon>Photobacterium</taxon>
    </lineage>
</organism>
<dbReference type="EMBL" id="BBMN01000006">
    <property type="protein sequence ID" value="GAL05195.1"/>
    <property type="molecule type" value="Genomic_DNA"/>
</dbReference>
<evidence type="ECO:0000259" key="3">
    <source>
        <dbReference type="Pfam" id="PF09375"/>
    </source>
</evidence>
<dbReference type="GO" id="GO:0030313">
    <property type="term" value="C:cell envelope"/>
    <property type="evidence" value="ECO:0007669"/>
    <property type="project" value="UniProtKB-SubCell"/>
</dbReference>
<dbReference type="InterPro" id="IPR034984">
    <property type="entry name" value="Imelysin-like_IPPA"/>
</dbReference>
<dbReference type="Gene3D" id="1.20.1420.20">
    <property type="entry name" value="M75 peptidase, HXXE motif"/>
    <property type="match status" value="1"/>
</dbReference>
<protein>
    <submittedName>
        <fullName evidence="4">Iron-regulated protein A</fullName>
    </submittedName>
</protein>